<reference evidence="1 2" key="1">
    <citation type="submission" date="2020-06" db="EMBL/GenBank/DDBJ databases">
        <title>Complete genome of Azosprillum oryzae KACC14407.</title>
        <authorList>
            <person name="Kim M."/>
            <person name="Park Y.-J."/>
            <person name="Shin J.-H."/>
        </authorList>
    </citation>
    <scope>NUCLEOTIDE SEQUENCE [LARGE SCALE GENOMIC DNA]</scope>
    <source>
        <strain evidence="1 2">KACC 14407</strain>
    </source>
</reference>
<dbReference type="AlphaFoldDB" id="A0A6N1AN69"/>
<evidence type="ECO:0000313" key="2">
    <source>
        <dbReference type="Proteomes" id="UP000509702"/>
    </source>
</evidence>
<proteinExistence type="predicted"/>
<protein>
    <submittedName>
        <fullName evidence="1">Uncharacterized protein</fullName>
    </submittedName>
</protein>
<dbReference type="Proteomes" id="UP000509702">
    <property type="component" value="Chromosome"/>
</dbReference>
<dbReference type="EMBL" id="CP054619">
    <property type="protein sequence ID" value="QKS51787.1"/>
    <property type="molecule type" value="Genomic_DNA"/>
</dbReference>
<organism evidence="1 2">
    <name type="scientific">Azospirillum oryzae</name>
    <dbReference type="NCBI Taxonomy" id="286727"/>
    <lineage>
        <taxon>Bacteria</taxon>
        <taxon>Pseudomonadati</taxon>
        <taxon>Pseudomonadota</taxon>
        <taxon>Alphaproteobacteria</taxon>
        <taxon>Rhodospirillales</taxon>
        <taxon>Azospirillaceae</taxon>
        <taxon>Azospirillum</taxon>
    </lineage>
</organism>
<sequence length="131" mass="13632">MGLLGYDEFLPVLVAGLDCEFEPAQEAAEAALECYGDQAIAALDAGFDTLEGFQRLMAFGLASRLGGDAGVGLIAKHFTAFVDDDPNAISMAATVLDAEPLNALFKTKLGRNDPCPLGTGKKVKKCCCGGN</sequence>
<evidence type="ECO:0000313" key="1">
    <source>
        <dbReference type="EMBL" id="QKS51787.1"/>
    </source>
</evidence>
<name>A0A6N1AN69_9PROT</name>
<dbReference type="RefSeq" id="WP_149198371.1">
    <property type="nucleotide sequence ID" value="NZ_BSOV01000044.1"/>
</dbReference>
<keyword evidence="2" id="KW-1185">Reference proteome</keyword>
<accession>A0A6N1AN69</accession>
<dbReference type="Gene3D" id="3.10.450.50">
    <property type="match status" value="1"/>
</dbReference>
<gene>
    <name evidence="1" type="ORF">HUE56_15155</name>
</gene>
<dbReference type="KEGG" id="aoz:HUE56_15155"/>